<dbReference type="InterPro" id="IPR004360">
    <property type="entry name" value="Glyas_Fos-R_dOase_dom"/>
</dbReference>
<dbReference type="AlphaFoldDB" id="A0A383CPT2"/>
<feature type="domain" description="VOC" evidence="1">
    <location>
        <begin position="1"/>
        <end position="62"/>
    </location>
</feature>
<evidence type="ECO:0000259" key="1">
    <source>
        <dbReference type="PROSITE" id="PS51819"/>
    </source>
</evidence>
<dbReference type="Pfam" id="PF00903">
    <property type="entry name" value="Glyoxalase"/>
    <property type="match status" value="1"/>
</dbReference>
<reference evidence="2" key="1">
    <citation type="submission" date="2018-05" db="EMBL/GenBank/DDBJ databases">
        <authorList>
            <person name="Lanie J.A."/>
            <person name="Ng W.-L."/>
            <person name="Kazmierczak K.M."/>
            <person name="Andrzejewski T.M."/>
            <person name="Davidsen T.M."/>
            <person name="Wayne K.J."/>
            <person name="Tettelin H."/>
            <person name="Glass J.I."/>
            <person name="Rusch D."/>
            <person name="Podicherti R."/>
            <person name="Tsui H.-C.T."/>
            <person name="Winkler M.E."/>
        </authorList>
    </citation>
    <scope>NUCLEOTIDE SEQUENCE</scope>
</reference>
<evidence type="ECO:0000313" key="2">
    <source>
        <dbReference type="EMBL" id="SVE33638.1"/>
    </source>
</evidence>
<feature type="non-terminal residue" evidence="2">
    <location>
        <position position="1"/>
    </location>
</feature>
<accession>A0A383CPT2</accession>
<dbReference type="InterPro" id="IPR029068">
    <property type="entry name" value="Glyas_Bleomycin-R_OHBP_Dase"/>
</dbReference>
<sequence length="63" mass="7182">DLGASHLAFFVNDIETFYEETSKKGLKFNNEPAVLNDDSGKLLRKALYAQDPDGNWLEFVELF</sequence>
<proteinExistence type="predicted"/>
<dbReference type="InterPro" id="IPR037523">
    <property type="entry name" value="VOC_core"/>
</dbReference>
<name>A0A383CPT2_9ZZZZ</name>
<dbReference type="EMBL" id="UINC01210257">
    <property type="protein sequence ID" value="SVE33638.1"/>
    <property type="molecule type" value="Genomic_DNA"/>
</dbReference>
<gene>
    <name evidence="2" type="ORF">METZ01_LOCUS486492</name>
</gene>
<dbReference type="PROSITE" id="PS51819">
    <property type="entry name" value="VOC"/>
    <property type="match status" value="1"/>
</dbReference>
<protein>
    <recommendedName>
        <fullName evidence="1">VOC domain-containing protein</fullName>
    </recommendedName>
</protein>
<dbReference type="Gene3D" id="3.10.180.10">
    <property type="entry name" value="2,3-Dihydroxybiphenyl 1,2-Dioxygenase, domain 1"/>
    <property type="match status" value="1"/>
</dbReference>
<organism evidence="2">
    <name type="scientific">marine metagenome</name>
    <dbReference type="NCBI Taxonomy" id="408172"/>
    <lineage>
        <taxon>unclassified sequences</taxon>
        <taxon>metagenomes</taxon>
        <taxon>ecological metagenomes</taxon>
    </lineage>
</organism>
<dbReference type="SUPFAM" id="SSF54593">
    <property type="entry name" value="Glyoxalase/Bleomycin resistance protein/Dihydroxybiphenyl dioxygenase"/>
    <property type="match status" value="1"/>
</dbReference>